<evidence type="ECO:0000256" key="10">
    <source>
        <dbReference type="ARBA" id="ARBA00023929"/>
    </source>
</evidence>
<evidence type="ECO:0000256" key="9">
    <source>
        <dbReference type="ARBA" id="ARBA00023918"/>
    </source>
</evidence>
<dbReference type="GO" id="GO:0004731">
    <property type="term" value="F:purine-nucleoside phosphorylase activity"/>
    <property type="evidence" value="ECO:0007669"/>
    <property type="project" value="UniProtKB-EC"/>
</dbReference>
<dbReference type="NCBIfam" id="NF006054">
    <property type="entry name" value="PRK08202.1"/>
    <property type="match status" value="1"/>
</dbReference>
<dbReference type="PANTHER" id="PTHR11904">
    <property type="entry name" value="METHYLTHIOADENOSINE/PURINE NUCLEOSIDE PHOSPHORYLASE"/>
    <property type="match status" value="1"/>
</dbReference>
<keyword evidence="8" id="KW-0660">Purine salvage</keyword>
<comment type="catalytic activity">
    <reaction evidence="9">
        <text>inosine + phosphate = alpha-D-ribose 1-phosphate + hypoxanthine</text>
        <dbReference type="Rhea" id="RHEA:27646"/>
        <dbReference type="ChEBI" id="CHEBI:17368"/>
        <dbReference type="ChEBI" id="CHEBI:17596"/>
        <dbReference type="ChEBI" id="CHEBI:43474"/>
        <dbReference type="ChEBI" id="CHEBI:57720"/>
        <dbReference type="EC" id="2.4.2.1"/>
    </reaction>
</comment>
<evidence type="ECO:0000256" key="13">
    <source>
        <dbReference type="ARBA" id="ARBA00031036"/>
    </source>
</evidence>
<evidence type="ECO:0000256" key="8">
    <source>
        <dbReference type="ARBA" id="ARBA00022726"/>
    </source>
</evidence>
<evidence type="ECO:0000256" key="5">
    <source>
        <dbReference type="ARBA" id="ARBA00013834"/>
    </source>
</evidence>
<feature type="domain" description="Nucleoside phosphorylase" evidence="15">
    <location>
        <begin position="39"/>
        <end position="293"/>
    </location>
</feature>
<name>K1R4H7_MAGGI</name>
<dbReference type="PROSITE" id="PS01240">
    <property type="entry name" value="PNP_MTAP_2"/>
    <property type="match status" value="1"/>
</dbReference>
<dbReference type="SUPFAM" id="SSF53167">
    <property type="entry name" value="Purine and uridine phosphorylases"/>
    <property type="match status" value="1"/>
</dbReference>
<dbReference type="EMBL" id="JH816523">
    <property type="protein sequence ID" value="EKC40668.1"/>
    <property type="molecule type" value="Genomic_DNA"/>
</dbReference>
<evidence type="ECO:0000256" key="3">
    <source>
        <dbReference type="ARBA" id="ARBA00011233"/>
    </source>
</evidence>
<dbReference type="InterPro" id="IPR035994">
    <property type="entry name" value="Nucleoside_phosphorylase_sf"/>
</dbReference>
<evidence type="ECO:0000256" key="4">
    <source>
        <dbReference type="ARBA" id="ARBA00011886"/>
    </source>
</evidence>
<comment type="catalytic activity">
    <reaction evidence="10">
        <text>2'-deoxyguanosine + phosphate = 2-deoxy-alpha-D-ribose 1-phosphate + guanine</text>
        <dbReference type="Rhea" id="RHEA:27738"/>
        <dbReference type="ChEBI" id="CHEBI:16235"/>
        <dbReference type="ChEBI" id="CHEBI:17172"/>
        <dbReference type="ChEBI" id="CHEBI:43474"/>
        <dbReference type="ChEBI" id="CHEBI:57259"/>
        <dbReference type="EC" id="2.4.2.1"/>
    </reaction>
</comment>
<comment type="subunit">
    <text evidence="3">Homotrimer.</text>
</comment>
<dbReference type="FunFam" id="3.40.50.1580:FF:000004">
    <property type="entry name" value="Purine nucleoside phosphorylase"/>
    <property type="match status" value="1"/>
</dbReference>
<dbReference type="Gene3D" id="3.40.50.1580">
    <property type="entry name" value="Nucleoside phosphorylase domain"/>
    <property type="match status" value="1"/>
</dbReference>
<dbReference type="AlphaFoldDB" id="K1R4H7"/>
<evidence type="ECO:0000256" key="14">
    <source>
        <dbReference type="ARBA" id="ARBA00033072"/>
    </source>
</evidence>
<dbReference type="InParanoid" id="K1R4H7"/>
<evidence type="ECO:0000313" key="16">
    <source>
        <dbReference type="EMBL" id="EKC40668.1"/>
    </source>
</evidence>
<dbReference type="InterPro" id="IPR011268">
    <property type="entry name" value="Purine_phosphorylase"/>
</dbReference>
<evidence type="ECO:0000256" key="11">
    <source>
        <dbReference type="ARBA" id="ARBA00023950"/>
    </source>
</evidence>
<evidence type="ECO:0000256" key="12">
    <source>
        <dbReference type="ARBA" id="ARBA00023970"/>
    </source>
</evidence>
<keyword evidence="7" id="KW-0808">Transferase</keyword>
<comment type="catalytic activity">
    <reaction evidence="12">
        <text>guanosine + phosphate = alpha-D-ribose 1-phosphate + guanine</text>
        <dbReference type="Rhea" id="RHEA:13233"/>
        <dbReference type="ChEBI" id="CHEBI:16235"/>
        <dbReference type="ChEBI" id="CHEBI:16750"/>
        <dbReference type="ChEBI" id="CHEBI:43474"/>
        <dbReference type="ChEBI" id="CHEBI:57720"/>
        <dbReference type="EC" id="2.4.2.1"/>
    </reaction>
</comment>
<dbReference type="GO" id="GO:0005737">
    <property type="term" value="C:cytoplasm"/>
    <property type="evidence" value="ECO:0007669"/>
    <property type="project" value="TreeGrafter"/>
</dbReference>
<dbReference type="EC" id="2.4.2.1" evidence="4"/>
<reference evidence="16" key="1">
    <citation type="journal article" date="2012" name="Nature">
        <title>The oyster genome reveals stress adaptation and complexity of shell formation.</title>
        <authorList>
            <person name="Zhang G."/>
            <person name="Fang X."/>
            <person name="Guo X."/>
            <person name="Li L."/>
            <person name="Luo R."/>
            <person name="Xu F."/>
            <person name="Yang P."/>
            <person name="Zhang L."/>
            <person name="Wang X."/>
            <person name="Qi H."/>
            <person name="Xiong Z."/>
            <person name="Que H."/>
            <person name="Xie Y."/>
            <person name="Holland P.W."/>
            <person name="Paps J."/>
            <person name="Zhu Y."/>
            <person name="Wu F."/>
            <person name="Chen Y."/>
            <person name="Wang J."/>
            <person name="Peng C."/>
            <person name="Meng J."/>
            <person name="Yang L."/>
            <person name="Liu J."/>
            <person name="Wen B."/>
            <person name="Zhang N."/>
            <person name="Huang Z."/>
            <person name="Zhu Q."/>
            <person name="Feng Y."/>
            <person name="Mount A."/>
            <person name="Hedgecock D."/>
            <person name="Xu Z."/>
            <person name="Liu Y."/>
            <person name="Domazet-Loso T."/>
            <person name="Du Y."/>
            <person name="Sun X."/>
            <person name="Zhang S."/>
            <person name="Liu B."/>
            <person name="Cheng P."/>
            <person name="Jiang X."/>
            <person name="Li J."/>
            <person name="Fan D."/>
            <person name="Wang W."/>
            <person name="Fu W."/>
            <person name="Wang T."/>
            <person name="Wang B."/>
            <person name="Zhang J."/>
            <person name="Peng Z."/>
            <person name="Li Y."/>
            <person name="Li N."/>
            <person name="Wang J."/>
            <person name="Chen M."/>
            <person name="He Y."/>
            <person name="Tan F."/>
            <person name="Song X."/>
            <person name="Zheng Q."/>
            <person name="Huang R."/>
            <person name="Yang H."/>
            <person name="Du X."/>
            <person name="Chen L."/>
            <person name="Yang M."/>
            <person name="Gaffney P.M."/>
            <person name="Wang S."/>
            <person name="Luo L."/>
            <person name="She Z."/>
            <person name="Ming Y."/>
            <person name="Huang W."/>
            <person name="Zhang S."/>
            <person name="Huang B."/>
            <person name="Zhang Y."/>
            <person name="Qu T."/>
            <person name="Ni P."/>
            <person name="Miao G."/>
            <person name="Wang J."/>
            <person name="Wang Q."/>
            <person name="Steinberg C.E."/>
            <person name="Wang H."/>
            <person name="Li N."/>
            <person name="Qian L."/>
            <person name="Zhang G."/>
            <person name="Li Y."/>
            <person name="Yang H."/>
            <person name="Liu X."/>
            <person name="Wang J."/>
            <person name="Yin Y."/>
            <person name="Wang J."/>
        </authorList>
    </citation>
    <scope>NUCLEOTIDE SEQUENCE [LARGE SCALE GENOMIC DNA]</scope>
    <source>
        <strain evidence="16">05x7-T-G4-1.051#20</strain>
    </source>
</reference>
<dbReference type="UniPathway" id="UPA00606"/>
<dbReference type="Pfam" id="PF01048">
    <property type="entry name" value="PNP_UDP_1"/>
    <property type="match status" value="1"/>
</dbReference>
<dbReference type="InterPro" id="IPR000845">
    <property type="entry name" value="Nucleoside_phosphorylase_d"/>
</dbReference>
<dbReference type="NCBIfam" id="TIGR01697">
    <property type="entry name" value="PNPH-PUNA-XAPA"/>
    <property type="match status" value="1"/>
</dbReference>
<organism evidence="16">
    <name type="scientific">Magallana gigas</name>
    <name type="common">Pacific oyster</name>
    <name type="synonym">Crassostrea gigas</name>
    <dbReference type="NCBI Taxonomy" id="29159"/>
    <lineage>
        <taxon>Eukaryota</taxon>
        <taxon>Metazoa</taxon>
        <taxon>Spiralia</taxon>
        <taxon>Lophotrochozoa</taxon>
        <taxon>Mollusca</taxon>
        <taxon>Bivalvia</taxon>
        <taxon>Autobranchia</taxon>
        <taxon>Pteriomorphia</taxon>
        <taxon>Ostreida</taxon>
        <taxon>Ostreoidea</taxon>
        <taxon>Ostreidae</taxon>
        <taxon>Magallana</taxon>
    </lineage>
</organism>
<comment type="similarity">
    <text evidence="2">Belongs to the PNP/MTAP phosphorylase family.</text>
</comment>
<dbReference type="CDD" id="cd09009">
    <property type="entry name" value="PNP-EcPNPII_like"/>
    <property type="match status" value="1"/>
</dbReference>
<dbReference type="InterPro" id="IPR011270">
    <property type="entry name" value="Pur_Nuc_Pase_Ino/Guo-sp"/>
</dbReference>
<proteinExistence type="inferred from homology"/>
<evidence type="ECO:0000256" key="7">
    <source>
        <dbReference type="ARBA" id="ARBA00022679"/>
    </source>
</evidence>
<keyword evidence="6" id="KW-0328">Glycosyltransferase</keyword>
<dbReference type="HOGENOM" id="CLU_424054_0_0_1"/>
<evidence type="ECO:0000256" key="2">
    <source>
        <dbReference type="ARBA" id="ARBA00006751"/>
    </source>
</evidence>
<dbReference type="InterPro" id="IPR018099">
    <property type="entry name" value="Purine_phosphorylase-2_CS"/>
</dbReference>
<sequence>MCMLRGGKFSNQSLAVIPSFEEVNSIAQNILGRVKHRPKIGIVCGSGLGGLADDVQDAEILPYSEIPTFPVSTVPGHMGKLVFGILEGKTVVLMRGRLHCYEGYPMWKTTIPIRVMKALGVTTIFLTNAAGGINPDFNVGDMMIIRDHIDLPGLTGECVLRGANDERFGPRFLATVDTYDPELRATCKKVFQDLGLSQLMREGTYVMIGGPTFETVAESRLLKAFGGDSVGMSTVAEAIVARHMGMRVFGLSLITDMCCLSYDTANHTTHEEVLAIGQKRAEDLKAIVMRLLKDTTRRLRHLKLVAVRNLKCQFQSGKELSDLETFFCLHKDRDSKEFYQSERITASLNPSWQSFDISRYEDKINTTTLLVRVWVKNKTSTRLLLDWMVELNALEYLADKLQQDKGIKYAPNTLIFGMFDQFFRAPEVRPVGVGIGDPGVEAEDDKSSKSQSVSTQCFLKVEIASTKKSYTASSLSRIYTVLRAIKQTQASVHKVRRSIEDKLLSSQETTRKRAEHEDLLLKREQLCAEVTWRTASVNKMKDHADQLHRSNQEQETAMKKNKEKLEEKQREQAEKKKDYDQTREKLIKESAQLFIRRKQLIRELATYIYPITEVISWCFPRIYNVDIFITEWSISLLQDKHQQNHI</sequence>
<evidence type="ECO:0000259" key="15">
    <source>
        <dbReference type="Pfam" id="PF01048"/>
    </source>
</evidence>
<comment type="catalytic activity">
    <reaction evidence="11">
        <text>2'-deoxyinosine + phosphate = 2-deoxy-alpha-D-ribose 1-phosphate + hypoxanthine</text>
        <dbReference type="Rhea" id="RHEA:27750"/>
        <dbReference type="ChEBI" id="CHEBI:17368"/>
        <dbReference type="ChEBI" id="CHEBI:28997"/>
        <dbReference type="ChEBI" id="CHEBI:43474"/>
        <dbReference type="ChEBI" id="CHEBI:57259"/>
        <dbReference type="EC" id="2.4.2.1"/>
    </reaction>
</comment>
<comment type="pathway">
    <text evidence="1">Purine metabolism; purine nucleoside salvage.</text>
</comment>
<protein>
    <recommendedName>
        <fullName evidence="5">Purine nucleoside phosphorylase</fullName>
        <ecNumber evidence="4">2.4.2.1</ecNumber>
    </recommendedName>
    <alternativeName>
        <fullName evidence="14">Inosine phosphorylase</fullName>
    </alternativeName>
    <alternativeName>
        <fullName evidence="13">Inosine-guanosine phosphorylase</fullName>
    </alternativeName>
</protein>
<dbReference type="PANTHER" id="PTHR11904:SF9">
    <property type="entry name" value="PURINE NUCLEOSIDE PHOSPHORYLASE-RELATED"/>
    <property type="match status" value="1"/>
</dbReference>
<dbReference type="GO" id="GO:0006166">
    <property type="term" value="P:purine ribonucleoside salvage"/>
    <property type="evidence" value="ECO:0007669"/>
    <property type="project" value="UniProtKB-KW"/>
</dbReference>
<dbReference type="NCBIfam" id="TIGR01700">
    <property type="entry name" value="PNPH"/>
    <property type="match status" value="1"/>
</dbReference>
<gene>
    <name evidence="16" type="ORF">CGI_10014090</name>
</gene>
<evidence type="ECO:0000256" key="1">
    <source>
        <dbReference type="ARBA" id="ARBA00005058"/>
    </source>
</evidence>
<accession>K1R4H7</accession>
<evidence type="ECO:0000256" key="6">
    <source>
        <dbReference type="ARBA" id="ARBA00022676"/>
    </source>
</evidence>